<protein>
    <submittedName>
        <fullName evidence="3">Uncharacterized protein</fullName>
    </submittedName>
</protein>
<reference evidence="3" key="3">
    <citation type="submission" date="2025-09" db="UniProtKB">
        <authorList>
            <consortium name="Ensembl"/>
        </authorList>
    </citation>
    <scope>IDENTIFICATION</scope>
</reference>
<dbReference type="KEGG" id="aoce:111587181"/>
<proteinExistence type="predicted"/>
<dbReference type="RefSeq" id="XP_023152801.2">
    <property type="nucleotide sequence ID" value="XM_023297033.3"/>
</dbReference>
<reference evidence="3" key="2">
    <citation type="submission" date="2025-08" db="UniProtKB">
        <authorList>
            <consortium name="Ensembl"/>
        </authorList>
    </citation>
    <scope>IDENTIFICATION</scope>
</reference>
<dbReference type="InterPro" id="IPR051147">
    <property type="entry name" value="CFAP_domain-containing"/>
</dbReference>
<name>A0A3Q1CTY3_AMPOC</name>
<feature type="coiled-coil region" evidence="1">
    <location>
        <begin position="404"/>
        <end position="433"/>
    </location>
</feature>
<reference evidence="3 4" key="1">
    <citation type="submission" date="2022-01" db="EMBL/GenBank/DDBJ databases">
        <title>A chromosome-scale genome assembly of the false clownfish, Amphiprion ocellaris.</title>
        <authorList>
            <person name="Ryu T."/>
        </authorList>
    </citation>
    <scope>NUCLEOTIDE SEQUENCE [LARGE SCALE GENOMIC DNA]</scope>
</reference>
<sequence>MSSPQPEMESEQSDLEMSDTDSLAKELRGVVMEEEEEKEETMKNTVLLIEHTDDNPEPGNTKISEMDLVVFNTQKALTEAQLKKEKSEILKTQKAVTGKNEFIKMLACMYEAEVCSHEEFIMDFEKKSADKNYAEATKAKEELDAVIEKLTDGTLESEFAEGVLNKYKSYKNLLFNLLLLQEAETSKAKVLINKDDQNEMKSEPQKRVVRKGSERDLESSLGQVLPSTKDPTLSSAYSDTVVPDSTLDVNSTEYEEYFSNPQQLVGLLSDLTDLNLSQNQNSTGEDNILEQTTELASEKMKELEERLPSLVCNMKDRIVKEQERAVMLGKQVQLHEAVKIQDRDILDAVDKKVTEVHLCFVDCWMTDLSITEKLCNAEHRMSLMLQQIESIPEDTFKTLQHINNTEWRNRLHEEKLQLEIAKQKEKLAKYLRRSLPEAKKITGRKLMPRCFPVKQNIQVVEEAPVSPEEDLNSYLFSEDSD</sequence>
<evidence type="ECO:0000313" key="3">
    <source>
        <dbReference type="Ensembl" id="ENSAOCP00000031432.2"/>
    </source>
</evidence>
<dbReference type="AlphaFoldDB" id="A0A3Q1CTY3"/>
<feature type="compositionally biased region" description="Acidic residues" evidence="2">
    <location>
        <begin position="8"/>
        <end position="19"/>
    </location>
</feature>
<dbReference type="GeneID" id="111587181"/>
<dbReference type="PANTHER" id="PTHR21683">
    <property type="entry name" value="COILED-COIL DOMAIN-CONTAINING PROTEIN 42 LIKE-2-LIKE-RELATED"/>
    <property type="match status" value="1"/>
</dbReference>
<accession>A0A3Q1CTY3</accession>
<keyword evidence="1" id="KW-0175">Coiled coil</keyword>
<dbReference type="Proteomes" id="UP001501940">
    <property type="component" value="Chromosome 14"/>
</dbReference>
<dbReference type="Ensembl" id="ENSAOCT00000032921.2">
    <property type="protein sequence ID" value="ENSAOCP00000031432.2"/>
    <property type="gene ID" value="ENSAOCG00000023098.2"/>
</dbReference>
<evidence type="ECO:0000256" key="2">
    <source>
        <dbReference type="SAM" id="MobiDB-lite"/>
    </source>
</evidence>
<dbReference type="PANTHER" id="PTHR21683:SF3">
    <property type="entry name" value="CILIA AND FLAGELLA ASSOCIATED PROTEIN 100"/>
    <property type="match status" value="1"/>
</dbReference>
<dbReference type="STRING" id="80972.ENSAOCP00000031432"/>
<dbReference type="OMA" id="CERELNH"/>
<dbReference type="GeneTree" id="ENSGT00940000167349"/>
<feature type="region of interest" description="Disordered" evidence="2">
    <location>
        <begin position="1"/>
        <end position="42"/>
    </location>
</feature>
<feature type="region of interest" description="Disordered" evidence="2">
    <location>
        <begin position="194"/>
        <end position="239"/>
    </location>
</feature>
<feature type="compositionally biased region" description="Polar residues" evidence="2">
    <location>
        <begin position="220"/>
        <end position="238"/>
    </location>
</feature>
<evidence type="ECO:0000256" key="1">
    <source>
        <dbReference type="SAM" id="Coils"/>
    </source>
</evidence>
<keyword evidence="4" id="KW-1185">Reference proteome</keyword>
<feature type="compositionally biased region" description="Basic and acidic residues" evidence="2">
    <location>
        <begin position="194"/>
        <end position="218"/>
    </location>
</feature>
<organism evidence="3 4">
    <name type="scientific">Amphiprion ocellaris</name>
    <name type="common">Clown anemonefish</name>
    <dbReference type="NCBI Taxonomy" id="80972"/>
    <lineage>
        <taxon>Eukaryota</taxon>
        <taxon>Metazoa</taxon>
        <taxon>Chordata</taxon>
        <taxon>Craniata</taxon>
        <taxon>Vertebrata</taxon>
        <taxon>Euteleostomi</taxon>
        <taxon>Actinopterygii</taxon>
        <taxon>Neopterygii</taxon>
        <taxon>Teleostei</taxon>
        <taxon>Neoteleostei</taxon>
        <taxon>Acanthomorphata</taxon>
        <taxon>Ovalentaria</taxon>
        <taxon>Pomacentridae</taxon>
        <taxon>Amphiprion</taxon>
    </lineage>
</organism>
<evidence type="ECO:0000313" key="4">
    <source>
        <dbReference type="Proteomes" id="UP001501940"/>
    </source>
</evidence>